<evidence type="ECO:0000259" key="1">
    <source>
        <dbReference type="Pfam" id="PF18765"/>
    </source>
</evidence>
<dbReference type="Gene3D" id="3.30.460.10">
    <property type="entry name" value="Beta Polymerase, domain 2"/>
    <property type="match status" value="1"/>
</dbReference>
<gene>
    <name evidence="2" type="ORF">HOP51_18700</name>
</gene>
<dbReference type="SUPFAM" id="SSF81301">
    <property type="entry name" value="Nucleotidyltransferase"/>
    <property type="match status" value="1"/>
</dbReference>
<evidence type="ECO:0000313" key="2">
    <source>
        <dbReference type="EMBL" id="MCE8022123.1"/>
    </source>
</evidence>
<comment type="caution">
    <text evidence="2">The sequence shown here is derived from an EMBL/GenBank/DDBJ whole genome shotgun (WGS) entry which is preliminary data.</text>
</comment>
<protein>
    <submittedName>
        <fullName evidence="2">Nucleotidyltransferase domain-containing protein</fullName>
    </submittedName>
</protein>
<dbReference type="PANTHER" id="PTHR43852:SF2">
    <property type="entry name" value="PROTEIN ADENYLYLTRANSFERASE MNTA"/>
    <property type="match status" value="1"/>
</dbReference>
<dbReference type="InterPro" id="IPR043519">
    <property type="entry name" value="NT_sf"/>
</dbReference>
<proteinExistence type="predicted"/>
<keyword evidence="3" id="KW-1185">Reference proteome</keyword>
<feature type="domain" description="Polymerase beta nucleotidyltransferase" evidence="1">
    <location>
        <begin position="15"/>
        <end position="97"/>
    </location>
</feature>
<dbReference type="Pfam" id="PF18765">
    <property type="entry name" value="Polbeta"/>
    <property type="match status" value="1"/>
</dbReference>
<dbReference type="EMBL" id="JABFTT010000017">
    <property type="protein sequence ID" value="MCE8022123.1"/>
    <property type="molecule type" value="Genomic_DNA"/>
</dbReference>
<dbReference type="NCBIfam" id="NF047752">
    <property type="entry name" value="MntA_antitoxin"/>
    <property type="match status" value="1"/>
</dbReference>
<dbReference type="InterPro" id="IPR041633">
    <property type="entry name" value="Polbeta"/>
</dbReference>
<accession>A0ABS9AK21</accession>
<dbReference type="InterPro" id="IPR052930">
    <property type="entry name" value="TA_antitoxin_MntA"/>
</dbReference>
<sequence length="136" mass="15257">MPYSPDALAAVSEYLASALPELQAVYLYGSQATGAATPDSDVDLALLLPTRLTAEQRWQMSGEVAERLRADVDLVDLRRSSTALQYQVVTEGRKLWQSGNSSDEFELMVQSEYWDLAIQRRELIKDIKQRGSVYGR</sequence>
<reference evidence="2 3" key="1">
    <citation type="journal article" date="2021" name="Front. Microbiol.">
        <title>Aerobic Denitrification and Heterotrophic Sulfur Oxidation in the Genus Halomonas Revealed by Six Novel Species Characterizations and Genome-Based Analysis.</title>
        <authorList>
            <person name="Wang L."/>
            <person name="Shao Z."/>
        </authorList>
    </citation>
    <scope>NUCLEOTIDE SEQUENCE [LARGE SCALE GENOMIC DNA]</scope>
    <source>
        <strain evidence="2 3">MCCC 1A11036</strain>
    </source>
</reference>
<dbReference type="PANTHER" id="PTHR43852">
    <property type="entry name" value="NUCLEOTIDYLTRANSFERASE"/>
    <property type="match status" value="1"/>
</dbReference>
<dbReference type="Proteomes" id="UP001320122">
    <property type="component" value="Unassembled WGS sequence"/>
</dbReference>
<dbReference type="RefSeq" id="WP_234275407.1">
    <property type="nucleotide sequence ID" value="NZ_JABFTT010000017.1"/>
</dbReference>
<organism evidence="2 3">
    <name type="scientific">Billgrantia zhangzhouensis</name>
    <dbReference type="NCBI Taxonomy" id="2733481"/>
    <lineage>
        <taxon>Bacteria</taxon>
        <taxon>Pseudomonadati</taxon>
        <taxon>Pseudomonadota</taxon>
        <taxon>Gammaproteobacteria</taxon>
        <taxon>Oceanospirillales</taxon>
        <taxon>Halomonadaceae</taxon>
        <taxon>Billgrantia</taxon>
    </lineage>
</organism>
<name>A0ABS9AK21_9GAMM</name>
<evidence type="ECO:0000313" key="3">
    <source>
        <dbReference type="Proteomes" id="UP001320122"/>
    </source>
</evidence>
<dbReference type="CDD" id="cd05403">
    <property type="entry name" value="NT_KNTase_like"/>
    <property type="match status" value="1"/>
</dbReference>